<accession>A0A5C5WYR9</accession>
<proteinExistence type="predicted"/>
<dbReference type="Proteomes" id="UP000317243">
    <property type="component" value="Unassembled WGS sequence"/>
</dbReference>
<gene>
    <name evidence="1" type="ORF">KOR42_25510</name>
</gene>
<comment type="caution">
    <text evidence="1">The sequence shown here is derived from an EMBL/GenBank/DDBJ whole genome shotgun (WGS) entry which is preliminary data.</text>
</comment>
<dbReference type="EMBL" id="SIHI01000002">
    <property type="protein sequence ID" value="TWT55740.1"/>
    <property type="molecule type" value="Genomic_DNA"/>
</dbReference>
<protein>
    <submittedName>
        <fullName evidence="1">Uncharacterized protein</fullName>
    </submittedName>
</protein>
<evidence type="ECO:0000313" key="1">
    <source>
        <dbReference type="EMBL" id="TWT55740.1"/>
    </source>
</evidence>
<evidence type="ECO:0000313" key="2">
    <source>
        <dbReference type="Proteomes" id="UP000317243"/>
    </source>
</evidence>
<reference evidence="1 2" key="1">
    <citation type="submission" date="2019-02" db="EMBL/GenBank/DDBJ databases">
        <title>Deep-cultivation of Planctomycetes and their phenomic and genomic characterization uncovers novel biology.</title>
        <authorList>
            <person name="Wiegand S."/>
            <person name="Jogler M."/>
            <person name="Boedeker C."/>
            <person name="Pinto D."/>
            <person name="Vollmers J."/>
            <person name="Rivas-Marin E."/>
            <person name="Kohn T."/>
            <person name="Peeters S.H."/>
            <person name="Heuer A."/>
            <person name="Rast P."/>
            <person name="Oberbeckmann S."/>
            <person name="Bunk B."/>
            <person name="Jeske O."/>
            <person name="Meyerdierks A."/>
            <person name="Storesund J.E."/>
            <person name="Kallscheuer N."/>
            <person name="Luecker S."/>
            <person name="Lage O.M."/>
            <person name="Pohl T."/>
            <person name="Merkel B.J."/>
            <person name="Hornburger P."/>
            <person name="Mueller R.-W."/>
            <person name="Bruemmer F."/>
            <person name="Labrenz M."/>
            <person name="Spormann A.M."/>
            <person name="Op Den Camp H."/>
            <person name="Overmann J."/>
            <person name="Amann R."/>
            <person name="Jetten M.S.M."/>
            <person name="Mascher T."/>
            <person name="Medema M.H."/>
            <person name="Devos D.P."/>
            <person name="Kaster A.-K."/>
            <person name="Ovreas L."/>
            <person name="Rohde M."/>
            <person name="Galperin M.Y."/>
            <person name="Jogler C."/>
        </authorList>
    </citation>
    <scope>NUCLEOTIDE SEQUENCE [LARGE SCALE GENOMIC DNA]</scope>
    <source>
        <strain evidence="1 2">KOR42</strain>
    </source>
</reference>
<dbReference type="AlphaFoldDB" id="A0A5C5WYR9"/>
<keyword evidence="2" id="KW-1185">Reference proteome</keyword>
<name>A0A5C5WYR9_9PLAN</name>
<organism evidence="1 2">
    <name type="scientific">Thalassoglobus neptunius</name>
    <dbReference type="NCBI Taxonomy" id="1938619"/>
    <lineage>
        <taxon>Bacteria</taxon>
        <taxon>Pseudomonadati</taxon>
        <taxon>Planctomycetota</taxon>
        <taxon>Planctomycetia</taxon>
        <taxon>Planctomycetales</taxon>
        <taxon>Planctomycetaceae</taxon>
        <taxon>Thalassoglobus</taxon>
    </lineage>
</organism>
<sequence>MDADREQLLNSRTVWSLSKLFCLVAVLSRFQSTTVEAAIFTRRPTNTLQSRPATGMGSNIHRRFVLKRELQRQKQGYPVRMRGNILWKRTSRSK</sequence>